<evidence type="ECO:0000256" key="2">
    <source>
        <dbReference type="ARBA" id="ARBA00022723"/>
    </source>
</evidence>
<organism evidence="6 7">
    <name type="scientific">Microdochium trichocladiopsis</name>
    <dbReference type="NCBI Taxonomy" id="1682393"/>
    <lineage>
        <taxon>Eukaryota</taxon>
        <taxon>Fungi</taxon>
        <taxon>Dikarya</taxon>
        <taxon>Ascomycota</taxon>
        <taxon>Pezizomycotina</taxon>
        <taxon>Sordariomycetes</taxon>
        <taxon>Xylariomycetidae</taxon>
        <taxon>Xylariales</taxon>
        <taxon>Microdochiaceae</taxon>
        <taxon>Microdochium</taxon>
    </lineage>
</organism>
<protein>
    <recommendedName>
        <fullName evidence="5">Zn(2)-C6 fungal-type domain-containing protein</fullName>
    </recommendedName>
</protein>
<keyword evidence="3" id="KW-0539">Nucleus</keyword>
<dbReference type="Pfam" id="PF04082">
    <property type="entry name" value="Fungal_trans"/>
    <property type="match status" value="1"/>
</dbReference>
<dbReference type="InterPro" id="IPR036864">
    <property type="entry name" value="Zn2-C6_fun-type_DNA-bd_sf"/>
</dbReference>
<dbReference type="InterPro" id="IPR001138">
    <property type="entry name" value="Zn2Cys6_DnaBD"/>
</dbReference>
<dbReference type="GO" id="GO:0000981">
    <property type="term" value="F:DNA-binding transcription factor activity, RNA polymerase II-specific"/>
    <property type="evidence" value="ECO:0007669"/>
    <property type="project" value="InterPro"/>
</dbReference>
<keyword evidence="7" id="KW-1185">Reference proteome</keyword>
<dbReference type="CDD" id="cd00067">
    <property type="entry name" value="GAL4"/>
    <property type="match status" value="1"/>
</dbReference>
<keyword evidence="2" id="KW-0479">Metal-binding</keyword>
<dbReference type="GO" id="GO:0008270">
    <property type="term" value="F:zinc ion binding"/>
    <property type="evidence" value="ECO:0007669"/>
    <property type="project" value="InterPro"/>
</dbReference>
<name>A0A9P8XYE8_9PEZI</name>
<dbReference type="Pfam" id="PF00172">
    <property type="entry name" value="Zn_clus"/>
    <property type="match status" value="1"/>
</dbReference>
<dbReference type="GO" id="GO:0005634">
    <property type="term" value="C:nucleus"/>
    <property type="evidence" value="ECO:0007669"/>
    <property type="project" value="UniProtKB-SubCell"/>
</dbReference>
<dbReference type="PANTHER" id="PTHR31001">
    <property type="entry name" value="UNCHARACTERIZED TRANSCRIPTIONAL REGULATORY PROTEIN"/>
    <property type="match status" value="1"/>
</dbReference>
<evidence type="ECO:0000256" key="4">
    <source>
        <dbReference type="SAM" id="MobiDB-lite"/>
    </source>
</evidence>
<sequence length="822" mass="88441">MKRRADNSSAPARRQPQTSCDSCRQKKLKCDREQPCGSCRARGLQCSIASGLSVDHGGSIAEVLARLAALEQTVLLSKTTDPPADPINLSRQSRAIPQPLTPPVLSSRERRGQQTADFFNAAYDGSLRATTSRARRSLCLDIQVVHGHREIVEAGGPRPGPSRIPVSLVSRQGAVAMVHDFVDNAYHSLPIIHIASTLTVVKKVYDMLGSPGGGNAVSPDHVALILAICAACAFFWTGKVPCRHRFESEQIAVQASRVWIASALEVLHGAERLGSVSLEGAQAYALVAHLVYNTEGPSSRFYRLHTASVTACRELGVHQVDNGRGSQPRDDAATREIKRRLWWHVTATDWMLGFNCGRLDGTYTVQPRQMKVALPRNLNDKDLSIDSDVLTYPPGFATQASCLLQVVRLAEISREVIDALNVEDNDTLDRAYNDRVLALDRLFRDAMDGFPAPLKLGAPISGDAPRFLCLQRAGIHLGFHSRRARLHRPFLLLGKEAFGGGGDDDGGSECGSFQTSREVCVSSARTVLDISLDLLEHSLLRRRGGGPPPPPPLDSRRRPRPSSATRLQHPGHEDCPGAPVHRLGIVINHLFWACAILAFDSGGGVRAQPLPPPSQPPREHGAAERLQATAMADGPDHDADDNAEVQDALAYVCRLLAAAAEESTVAAELVRGMKDVLGRFRIRGVGGSRDYAAASGGGGGGEEEEVEEDYKRHGTAGDLLTSTTTTTGPRDSEASTKLAVDTPSAALPNPAEAAAAAAGSWPGMLPDVPFLMDNHAPASDLMMLDSNDGFGLDSFMDSFFSSSYIPDLDWALITAELDMFHG</sequence>
<accession>A0A9P8XYE8</accession>
<evidence type="ECO:0000313" key="7">
    <source>
        <dbReference type="Proteomes" id="UP000756346"/>
    </source>
</evidence>
<evidence type="ECO:0000256" key="3">
    <source>
        <dbReference type="ARBA" id="ARBA00023242"/>
    </source>
</evidence>
<dbReference type="EMBL" id="JAGTJQ010000010">
    <property type="protein sequence ID" value="KAH7020843.1"/>
    <property type="molecule type" value="Genomic_DNA"/>
</dbReference>
<dbReference type="GO" id="GO:0006351">
    <property type="term" value="P:DNA-templated transcription"/>
    <property type="evidence" value="ECO:0007669"/>
    <property type="project" value="InterPro"/>
</dbReference>
<dbReference type="AlphaFoldDB" id="A0A9P8XYE8"/>
<dbReference type="GO" id="GO:0003677">
    <property type="term" value="F:DNA binding"/>
    <property type="evidence" value="ECO:0007669"/>
    <property type="project" value="InterPro"/>
</dbReference>
<dbReference type="Gene3D" id="4.10.240.10">
    <property type="entry name" value="Zn(2)-C6 fungal-type DNA-binding domain"/>
    <property type="match status" value="1"/>
</dbReference>
<feature type="region of interest" description="Disordered" evidence="4">
    <location>
        <begin position="690"/>
        <end position="736"/>
    </location>
</feature>
<dbReference type="RefSeq" id="XP_046007044.1">
    <property type="nucleotide sequence ID" value="XM_046155198.1"/>
</dbReference>
<evidence type="ECO:0000313" key="6">
    <source>
        <dbReference type="EMBL" id="KAH7020843.1"/>
    </source>
</evidence>
<comment type="caution">
    <text evidence="6">The sequence shown here is derived from an EMBL/GenBank/DDBJ whole genome shotgun (WGS) entry which is preliminary data.</text>
</comment>
<feature type="region of interest" description="Disordered" evidence="4">
    <location>
        <begin position="539"/>
        <end position="575"/>
    </location>
</feature>
<reference evidence="6" key="1">
    <citation type="journal article" date="2021" name="Nat. Commun.">
        <title>Genetic determinants of endophytism in the Arabidopsis root mycobiome.</title>
        <authorList>
            <person name="Mesny F."/>
            <person name="Miyauchi S."/>
            <person name="Thiergart T."/>
            <person name="Pickel B."/>
            <person name="Atanasova L."/>
            <person name="Karlsson M."/>
            <person name="Huettel B."/>
            <person name="Barry K.W."/>
            <person name="Haridas S."/>
            <person name="Chen C."/>
            <person name="Bauer D."/>
            <person name="Andreopoulos W."/>
            <person name="Pangilinan J."/>
            <person name="LaButti K."/>
            <person name="Riley R."/>
            <person name="Lipzen A."/>
            <person name="Clum A."/>
            <person name="Drula E."/>
            <person name="Henrissat B."/>
            <person name="Kohler A."/>
            <person name="Grigoriev I.V."/>
            <person name="Martin F.M."/>
            <person name="Hacquard S."/>
        </authorList>
    </citation>
    <scope>NUCLEOTIDE SEQUENCE</scope>
    <source>
        <strain evidence="6">MPI-CAGE-CH-0230</strain>
    </source>
</reference>
<dbReference type="SUPFAM" id="SSF57701">
    <property type="entry name" value="Zn2/Cys6 DNA-binding domain"/>
    <property type="match status" value="1"/>
</dbReference>
<comment type="subcellular location">
    <subcellularLocation>
        <location evidence="1">Nucleus</location>
    </subcellularLocation>
</comment>
<dbReference type="GeneID" id="70184744"/>
<dbReference type="OrthoDB" id="3014581at2759"/>
<dbReference type="PROSITE" id="PS50048">
    <property type="entry name" value="ZN2_CY6_FUNGAL_2"/>
    <property type="match status" value="1"/>
</dbReference>
<dbReference type="CDD" id="cd12148">
    <property type="entry name" value="fungal_TF_MHR"/>
    <property type="match status" value="1"/>
</dbReference>
<evidence type="ECO:0000259" key="5">
    <source>
        <dbReference type="PROSITE" id="PS50048"/>
    </source>
</evidence>
<dbReference type="SMART" id="SM00066">
    <property type="entry name" value="GAL4"/>
    <property type="match status" value="1"/>
</dbReference>
<dbReference type="InterPro" id="IPR050613">
    <property type="entry name" value="Sec_Metabolite_Reg"/>
</dbReference>
<dbReference type="InterPro" id="IPR007219">
    <property type="entry name" value="XnlR_reg_dom"/>
</dbReference>
<feature type="domain" description="Zn(2)-C6 fungal-type" evidence="5">
    <location>
        <begin position="19"/>
        <end position="48"/>
    </location>
</feature>
<dbReference type="PROSITE" id="PS00463">
    <property type="entry name" value="ZN2_CY6_FUNGAL_1"/>
    <property type="match status" value="1"/>
</dbReference>
<evidence type="ECO:0000256" key="1">
    <source>
        <dbReference type="ARBA" id="ARBA00004123"/>
    </source>
</evidence>
<dbReference type="Proteomes" id="UP000756346">
    <property type="component" value="Unassembled WGS sequence"/>
</dbReference>
<dbReference type="PANTHER" id="PTHR31001:SF90">
    <property type="entry name" value="CENTROMERE DNA-BINDING PROTEIN COMPLEX CBF3 SUBUNIT B"/>
    <property type="match status" value="1"/>
</dbReference>
<gene>
    <name evidence="6" type="ORF">B0I36DRAFT_333270</name>
</gene>
<proteinExistence type="predicted"/>